<dbReference type="InterPro" id="IPR010869">
    <property type="entry name" value="DUF1501"/>
</dbReference>
<evidence type="ECO:0000313" key="1">
    <source>
        <dbReference type="EMBL" id="MBJ6121641.1"/>
    </source>
</evidence>
<dbReference type="InterPro" id="IPR006311">
    <property type="entry name" value="TAT_signal"/>
</dbReference>
<protein>
    <submittedName>
        <fullName evidence="1">DUF1501 domain-containing protein</fullName>
    </submittedName>
</protein>
<comment type="caution">
    <text evidence="1">The sequence shown here is derived from an EMBL/GenBank/DDBJ whole genome shotgun (WGS) entry which is preliminary data.</text>
</comment>
<accession>A0ABS0XNM9</accession>
<dbReference type="RefSeq" id="WP_199036628.1">
    <property type="nucleotide sequence ID" value="NZ_JAELXS010000003.1"/>
</dbReference>
<dbReference type="PANTHER" id="PTHR43737:SF1">
    <property type="entry name" value="DUF1501 DOMAIN-CONTAINING PROTEIN"/>
    <property type="match status" value="1"/>
</dbReference>
<reference evidence="2" key="1">
    <citation type="submission" date="2020-12" db="EMBL/GenBank/DDBJ databases">
        <title>Hymenobacter sp.</title>
        <authorList>
            <person name="Kim M.K."/>
        </authorList>
    </citation>
    <scope>NUCLEOTIDE SEQUENCE [LARGE SCALE GENOMIC DNA]</scope>
    <source>
        <strain evidence="2">BT553</strain>
    </source>
</reference>
<dbReference type="EMBL" id="JAELXS010000003">
    <property type="protein sequence ID" value="MBJ6121641.1"/>
    <property type="molecule type" value="Genomic_DNA"/>
</dbReference>
<gene>
    <name evidence="1" type="ORF">JAO74_07540</name>
</gene>
<dbReference type="Pfam" id="PF07394">
    <property type="entry name" value="DUF1501"/>
    <property type="match status" value="1"/>
</dbReference>
<evidence type="ECO:0000313" key="2">
    <source>
        <dbReference type="Proteomes" id="UP000640426"/>
    </source>
</evidence>
<dbReference type="PROSITE" id="PS51318">
    <property type="entry name" value="TAT"/>
    <property type="match status" value="1"/>
</dbReference>
<organism evidence="1 2">
    <name type="scientific">Sphingomonas mollis</name>
    <dbReference type="NCBI Taxonomy" id="2795726"/>
    <lineage>
        <taxon>Bacteria</taxon>
        <taxon>Pseudomonadati</taxon>
        <taxon>Pseudomonadota</taxon>
        <taxon>Alphaproteobacteria</taxon>
        <taxon>Sphingomonadales</taxon>
        <taxon>Sphingomonadaceae</taxon>
        <taxon>Sphingomonas</taxon>
    </lineage>
</organism>
<name>A0ABS0XNM9_9SPHN</name>
<dbReference type="Proteomes" id="UP000640426">
    <property type="component" value="Unassembled WGS sequence"/>
</dbReference>
<proteinExistence type="predicted"/>
<keyword evidence="2" id="KW-1185">Reference proteome</keyword>
<dbReference type="PANTHER" id="PTHR43737">
    <property type="entry name" value="BLL7424 PROTEIN"/>
    <property type="match status" value="1"/>
</dbReference>
<sequence length="462" mass="48296">MSCFDHDQSRRAFLKRSGALGMAGVAAPFVTSLGAIGEAAAATATDYKALVCIFLYGGNDYANTLTPYDQASYDQYRAARSNIAHTRESLAATLLSPTEALTGGRQYALAPTMTSLMPLFAGGQLAPILNVGTLVQPTTKAQYQANSVRLPPKLFSHNDQQSYFQASSPEGATSGWGGRIGDVFQNGNGTAALTCINASGNAVYLTGRNAVQYSVGTGGPIALLNNAKTMYGSAAAATTLRTLMTTAPGSLLGDEHARVSKRALDTYAQVAGALAGAPAVGFPLFPTGNSLADQLKMVARLISVSSELGVKRQVFFVSLGGFDLHDNLVAQHPGLMAKVADGMKAFYDTTVALGVADRVTSFTASDFGRTLQSNDDGSDHGWGSMHFAMGGAVRGKRFYGTPPAIGNGTADDVGQGRLLPTIAVDQYAATLANWFGVSDTDLPTVLPNIGNYNRSAWKLGFV</sequence>